<sequence length="479" mass="53034">MKKLLLSLLAIVFACTSIRAAANMTDTTLPCISAYEPNNTDETAALIPTNTDIQGAIFPSGDNDAYQINAPANSQIHITMHNPAANTYFGIYNNDTGEYDWALDPGVDVVLNFNTLGGKCYIYVGQYGESSESCYTLNVGLATPPLCPDTFEYNDVLDSAKTIAIGQTVAGRISDYADRDYFKFTIDTPSTISAYMTNVVSEYLQFDLKDANGIRLRSGVYDATNKTKHLFQYGAPAGTYYLETSSQRLAISPECYQLTVSTQPSQECADWYEPNQNDIEAPEISVNTDYISKLQDEDYYLFFVPSGTYYFEVRVDGLWQNCRVHLMEYITLAGVGFDHVEYNEDYGSVEVFDRGGEYYIVEVDPYTGGTSSDKCYKLRINVPGAAARTAAPVTRNEAITPVKLYPVPATGKVFMEINTKGEKEKYITVSDLSGRVISRQKYGVADGLNKLEITLPSTLANGVYVISDGKQSKKILVRR</sequence>
<name>A0A1G7NYJ1_CHIFI</name>
<dbReference type="NCBIfam" id="TIGR04183">
    <property type="entry name" value="Por_Secre_tail"/>
    <property type="match status" value="1"/>
</dbReference>
<dbReference type="PROSITE" id="PS51257">
    <property type="entry name" value="PROKAR_LIPOPROTEIN"/>
    <property type="match status" value="1"/>
</dbReference>
<dbReference type="EMBL" id="FNBN01000002">
    <property type="protein sequence ID" value="SDF79074.1"/>
    <property type="molecule type" value="Genomic_DNA"/>
</dbReference>
<evidence type="ECO:0000259" key="2">
    <source>
        <dbReference type="Pfam" id="PF18962"/>
    </source>
</evidence>
<evidence type="ECO:0000256" key="1">
    <source>
        <dbReference type="SAM" id="SignalP"/>
    </source>
</evidence>
<feature type="domain" description="Secretion system C-terminal sorting" evidence="2">
    <location>
        <begin position="404"/>
        <end position="475"/>
    </location>
</feature>
<evidence type="ECO:0000313" key="4">
    <source>
        <dbReference type="Proteomes" id="UP000199045"/>
    </source>
</evidence>
<keyword evidence="1" id="KW-0732">Signal</keyword>
<organism evidence="3 4">
    <name type="scientific">Chitinophaga filiformis</name>
    <name type="common">Myxococcus filiformis</name>
    <name type="synonym">Flexibacter filiformis</name>
    <dbReference type="NCBI Taxonomy" id="104663"/>
    <lineage>
        <taxon>Bacteria</taxon>
        <taxon>Pseudomonadati</taxon>
        <taxon>Bacteroidota</taxon>
        <taxon>Chitinophagia</taxon>
        <taxon>Chitinophagales</taxon>
        <taxon>Chitinophagaceae</taxon>
        <taxon>Chitinophaga</taxon>
    </lineage>
</organism>
<dbReference type="OrthoDB" id="615747at2"/>
<dbReference type="Gene3D" id="2.60.120.380">
    <property type="match status" value="2"/>
</dbReference>
<feature type="signal peptide" evidence="1">
    <location>
        <begin position="1"/>
        <end position="21"/>
    </location>
</feature>
<reference evidence="3 4" key="1">
    <citation type="submission" date="2016-10" db="EMBL/GenBank/DDBJ databases">
        <authorList>
            <person name="de Groot N.N."/>
        </authorList>
    </citation>
    <scope>NUCLEOTIDE SEQUENCE [LARGE SCALE GENOMIC DNA]</scope>
    <source>
        <strain evidence="3 4">DSM 527</strain>
    </source>
</reference>
<accession>A0A1G7NYJ1</accession>
<dbReference type="Pfam" id="PF18962">
    <property type="entry name" value="Por_Secre_tail"/>
    <property type="match status" value="1"/>
</dbReference>
<proteinExistence type="predicted"/>
<dbReference type="STRING" id="104663.SAMN04488121_102995"/>
<dbReference type="InterPro" id="IPR026444">
    <property type="entry name" value="Secre_tail"/>
</dbReference>
<dbReference type="SUPFAM" id="SSF89260">
    <property type="entry name" value="Collagen-binding domain"/>
    <property type="match status" value="2"/>
</dbReference>
<gene>
    <name evidence="3" type="ORF">SAMN04488121_102995</name>
</gene>
<dbReference type="AlphaFoldDB" id="A0A1G7NYJ1"/>
<dbReference type="Proteomes" id="UP000199045">
    <property type="component" value="Unassembled WGS sequence"/>
</dbReference>
<dbReference type="RefSeq" id="WP_089831795.1">
    <property type="nucleotide sequence ID" value="NZ_FNBN01000002.1"/>
</dbReference>
<protein>
    <submittedName>
        <fullName evidence="3">Por secretion system C-terminal sorting domain-containing protein</fullName>
    </submittedName>
</protein>
<feature type="chain" id="PRO_5011729760" evidence="1">
    <location>
        <begin position="22"/>
        <end position="479"/>
    </location>
</feature>
<evidence type="ECO:0000313" key="3">
    <source>
        <dbReference type="EMBL" id="SDF79074.1"/>
    </source>
</evidence>